<dbReference type="HOGENOM" id="CLU_2257680_0_0_11"/>
<sequence length="103" mass="10047">MATTHRSALLRSLPVLLALVLAFFTAPASAGQPSRGPGAHSISASAVAVSTASADLGDTSARTPESPAAMPAPLCSTTCAERVLSAQIVPGVAGSRAPPAALA</sequence>
<keyword evidence="3" id="KW-1185">Reference proteome</keyword>
<dbReference type="PATRIC" id="fig|512565.3.peg.995"/>
<dbReference type="Proteomes" id="UP000007882">
    <property type="component" value="Chromosome"/>
</dbReference>
<dbReference type="STRING" id="512565.AMIS_9890"/>
<dbReference type="AlphaFoldDB" id="I0GZM2"/>
<gene>
    <name evidence="2" type="ordered locus">AMIS_9890</name>
</gene>
<dbReference type="RefSeq" id="WP_014441106.1">
    <property type="nucleotide sequence ID" value="NC_017093.1"/>
</dbReference>
<name>I0GZM2_ACTM4</name>
<reference evidence="2 3" key="1">
    <citation type="submission" date="2012-02" db="EMBL/GenBank/DDBJ databases">
        <title>Complete genome sequence of Actinoplanes missouriensis 431 (= NBRC 102363).</title>
        <authorList>
            <person name="Ohnishi Y."/>
            <person name="Ishikawa J."/>
            <person name="Sekine M."/>
            <person name="Hosoyama A."/>
            <person name="Harada T."/>
            <person name="Narita H."/>
            <person name="Hata T."/>
            <person name="Konno Y."/>
            <person name="Tutikane K."/>
            <person name="Fujita N."/>
            <person name="Horinouchi S."/>
            <person name="Hayakawa M."/>
        </authorList>
    </citation>
    <scope>NUCLEOTIDE SEQUENCE [LARGE SCALE GENOMIC DNA]</scope>
    <source>
        <strain evidence="3">ATCC 14538 / DSM 43046 / CBS 188.64 / JCM 3121 / NBRC 102363 / NCIMB 12654 / NRRL B-3342 / UNCC 431</strain>
    </source>
</reference>
<accession>I0GZM2</accession>
<dbReference type="EMBL" id="AP012319">
    <property type="protein sequence ID" value="BAL86209.1"/>
    <property type="molecule type" value="Genomic_DNA"/>
</dbReference>
<feature type="signal peptide" evidence="1">
    <location>
        <begin position="1"/>
        <end position="30"/>
    </location>
</feature>
<keyword evidence="1" id="KW-0732">Signal</keyword>
<dbReference type="KEGG" id="ams:AMIS_9890"/>
<evidence type="ECO:0008006" key="4">
    <source>
        <dbReference type="Google" id="ProtNLM"/>
    </source>
</evidence>
<evidence type="ECO:0000313" key="2">
    <source>
        <dbReference type="EMBL" id="BAL86209.1"/>
    </source>
</evidence>
<feature type="chain" id="PRO_5003627208" description="Secreted protein" evidence="1">
    <location>
        <begin position="31"/>
        <end position="103"/>
    </location>
</feature>
<organism evidence="2 3">
    <name type="scientific">Actinoplanes missouriensis (strain ATCC 14538 / DSM 43046 / CBS 188.64 / JCM 3121 / NBRC 102363 / NCIMB 12654 / NRRL B-3342 / UNCC 431)</name>
    <dbReference type="NCBI Taxonomy" id="512565"/>
    <lineage>
        <taxon>Bacteria</taxon>
        <taxon>Bacillati</taxon>
        <taxon>Actinomycetota</taxon>
        <taxon>Actinomycetes</taxon>
        <taxon>Micromonosporales</taxon>
        <taxon>Micromonosporaceae</taxon>
        <taxon>Actinoplanes</taxon>
    </lineage>
</organism>
<evidence type="ECO:0000313" key="3">
    <source>
        <dbReference type="Proteomes" id="UP000007882"/>
    </source>
</evidence>
<evidence type="ECO:0000256" key="1">
    <source>
        <dbReference type="SAM" id="SignalP"/>
    </source>
</evidence>
<proteinExistence type="predicted"/>
<protein>
    <recommendedName>
        <fullName evidence="4">Secreted protein</fullName>
    </recommendedName>
</protein>